<reference evidence="1" key="1">
    <citation type="submission" date="2023-03" db="EMBL/GenBank/DDBJ databases">
        <title>Massive genome expansion in bonnet fungi (Mycena s.s.) driven by repeated elements and novel gene families across ecological guilds.</title>
        <authorList>
            <consortium name="Lawrence Berkeley National Laboratory"/>
            <person name="Harder C.B."/>
            <person name="Miyauchi S."/>
            <person name="Viragh M."/>
            <person name="Kuo A."/>
            <person name="Thoen E."/>
            <person name="Andreopoulos B."/>
            <person name="Lu D."/>
            <person name="Skrede I."/>
            <person name="Drula E."/>
            <person name="Henrissat B."/>
            <person name="Morin E."/>
            <person name="Kohler A."/>
            <person name="Barry K."/>
            <person name="LaButti K."/>
            <person name="Morin E."/>
            <person name="Salamov A."/>
            <person name="Lipzen A."/>
            <person name="Mereny Z."/>
            <person name="Hegedus B."/>
            <person name="Baldrian P."/>
            <person name="Stursova M."/>
            <person name="Weitz H."/>
            <person name="Taylor A."/>
            <person name="Grigoriev I.V."/>
            <person name="Nagy L.G."/>
            <person name="Martin F."/>
            <person name="Kauserud H."/>
        </authorList>
    </citation>
    <scope>NUCLEOTIDE SEQUENCE</scope>
    <source>
        <strain evidence="1">CBHHK200</strain>
    </source>
</reference>
<dbReference type="AlphaFoldDB" id="A0AAD6WY50"/>
<name>A0AAD6WY50_9AGAR</name>
<gene>
    <name evidence="1" type="ORF">C8F04DRAFT_1266790</name>
</gene>
<accession>A0AAD6WY50</accession>
<organism evidence="1 2">
    <name type="scientific">Mycena alexandri</name>
    <dbReference type="NCBI Taxonomy" id="1745969"/>
    <lineage>
        <taxon>Eukaryota</taxon>
        <taxon>Fungi</taxon>
        <taxon>Dikarya</taxon>
        <taxon>Basidiomycota</taxon>
        <taxon>Agaricomycotina</taxon>
        <taxon>Agaricomycetes</taxon>
        <taxon>Agaricomycetidae</taxon>
        <taxon>Agaricales</taxon>
        <taxon>Marasmiineae</taxon>
        <taxon>Mycenaceae</taxon>
        <taxon>Mycena</taxon>
    </lineage>
</organism>
<proteinExistence type="predicted"/>
<dbReference type="EMBL" id="JARJCM010000121">
    <property type="protein sequence ID" value="KAJ7027681.1"/>
    <property type="molecule type" value="Genomic_DNA"/>
</dbReference>
<dbReference type="Proteomes" id="UP001218188">
    <property type="component" value="Unassembled WGS sequence"/>
</dbReference>
<keyword evidence="2" id="KW-1185">Reference proteome</keyword>
<evidence type="ECO:0000313" key="2">
    <source>
        <dbReference type="Proteomes" id="UP001218188"/>
    </source>
</evidence>
<sequence>MSAHMSGGSDAEPAYKVRDVYVADRVVEPEHEDQGRSVQATQAATYCSRLPQEHKHRRRCSDLRVTFTFKQLGGTLSRALGAVYRAGSWLEKSSTTVLHFFAKAVESLTGLQIFALARSEFLSLFSLSQRRVQRITIFPHPRPSDSDTMIVAPTRDLESLNSVRARASLCSVSNRRPGMHSVHFGLDVPANLNSQSPSGDAFTTTRRPAPLQELADFHFHWNNNNKIKRKRKPSTTVLHIFAKAAELFNRISDFRLARSDANQQITILRLIRPAIYQ</sequence>
<protein>
    <submittedName>
        <fullName evidence="1">Uncharacterized protein</fullName>
    </submittedName>
</protein>
<evidence type="ECO:0000313" key="1">
    <source>
        <dbReference type="EMBL" id="KAJ7027681.1"/>
    </source>
</evidence>
<comment type="caution">
    <text evidence="1">The sequence shown here is derived from an EMBL/GenBank/DDBJ whole genome shotgun (WGS) entry which is preliminary data.</text>
</comment>